<keyword evidence="9 12" id="KW-1133">Transmembrane helix</keyword>
<protein>
    <submittedName>
        <fullName evidence="14">HAMP domain-containing protein</fullName>
    </submittedName>
</protein>
<evidence type="ECO:0000256" key="5">
    <source>
        <dbReference type="ARBA" id="ARBA00022692"/>
    </source>
</evidence>
<dbReference type="Pfam" id="PF02743">
    <property type="entry name" value="dCache_1"/>
    <property type="match status" value="1"/>
</dbReference>
<evidence type="ECO:0000256" key="12">
    <source>
        <dbReference type="SAM" id="Phobius"/>
    </source>
</evidence>
<dbReference type="SUPFAM" id="SSF55874">
    <property type="entry name" value="ATPase domain of HSP90 chaperone/DNA topoisomerase II/histidine kinase"/>
    <property type="match status" value="1"/>
</dbReference>
<dbReference type="Pfam" id="PF06580">
    <property type="entry name" value="His_kinase"/>
    <property type="match status" value="1"/>
</dbReference>
<evidence type="ECO:0000256" key="1">
    <source>
        <dbReference type="ARBA" id="ARBA00004651"/>
    </source>
</evidence>
<dbReference type="EMBL" id="VNJI01000047">
    <property type="protein sequence ID" value="TVY06846.1"/>
    <property type="molecule type" value="Genomic_DNA"/>
</dbReference>
<evidence type="ECO:0000313" key="14">
    <source>
        <dbReference type="EMBL" id="TVY06846.1"/>
    </source>
</evidence>
<dbReference type="InterPro" id="IPR003660">
    <property type="entry name" value="HAMP_dom"/>
</dbReference>
<evidence type="ECO:0000256" key="10">
    <source>
        <dbReference type="ARBA" id="ARBA00023012"/>
    </source>
</evidence>
<dbReference type="AlphaFoldDB" id="A0A559K406"/>
<dbReference type="InterPro" id="IPR036890">
    <property type="entry name" value="HATPase_C_sf"/>
</dbReference>
<feature type="transmembrane region" description="Helical" evidence="12">
    <location>
        <begin position="87"/>
        <end position="110"/>
    </location>
</feature>
<keyword evidence="15" id="KW-1185">Reference proteome</keyword>
<feature type="transmembrane region" description="Helical" evidence="12">
    <location>
        <begin position="370"/>
        <end position="395"/>
    </location>
</feature>
<accession>A0A559K406</accession>
<sequence>MPARTALSSSTTQIFIASAPLQGICAVTIEVTTHGHHAVWKPLPLVNHVTDLLATEDFVVKRGISTMTPGFRTMHQKLRVLSLRSKLFVILILLSLVPALTVGFMSQLFIVRSSTHYTAAISSQLLRYMSSEINNYLSGVNETLNTVLIDSEFQKFLSVPRDNVPAQAGYSITFRPLLQLLIQSKKEILSVLYVDRLGKVYSESQKVHVQVEYPFQQDPVYGQVFDMTKEGLIAPHPLRYSIFSSSQQVVTFVKPVIDLRKQSIYAWILIEIDAAWLEKLMDQTKLGPSGQVLLFNTRSGEMFQFGEPTALLYPLRDELKGRSLDAEPFNFTLEGKSYQIITNPISMGDWSLIGVAPLDEVNKGVRQARLLTSVIALISFIVALLVAYPFTGIVLRPLYRLMTGMQLLGRGKSVPIEYTVQDEIGFLIKTYNKMLDDLDIMRQEVIQTKVSEKEKELLQLQAQINPHFLFNTLETIESYSLHNNGEAVSDMLQCVSRMMRYNVRKDGGRAPLAEEIKYTEDFLHIHYYRYSQRVRTVFSIEPELLEMPIMKLSIQPFVENALKYGWSPLTHPDGSDDFEIQISVRAAGREVLFRVSDNGRGIADDVFEVLSQLMNGDGQEAASSPFFQQHTGIQNVYRRFTLAHGEQFTMKLYRNAHAGRGTTVEIRLPRG</sequence>
<evidence type="ECO:0000313" key="15">
    <source>
        <dbReference type="Proteomes" id="UP000317036"/>
    </source>
</evidence>
<keyword evidence="5 12" id="KW-0812">Transmembrane</keyword>
<dbReference type="InterPro" id="IPR033479">
    <property type="entry name" value="dCache_1"/>
</dbReference>
<keyword evidence="3" id="KW-0597">Phosphoprotein</keyword>
<dbReference type="GO" id="GO:0005524">
    <property type="term" value="F:ATP binding"/>
    <property type="evidence" value="ECO:0007669"/>
    <property type="project" value="UniProtKB-KW"/>
</dbReference>
<gene>
    <name evidence="14" type="ORF">FPZ49_26985</name>
</gene>
<comment type="subcellular location">
    <subcellularLocation>
        <location evidence="1">Cell membrane</location>
        <topology evidence="1">Multi-pass membrane protein</topology>
    </subcellularLocation>
</comment>
<keyword evidence="2" id="KW-1003">Cell membrane</keyword>
<dbReference type="Pfam" id="PF02518">
    <property type="entry name" value="HATPase_c"/>
    <property type="match status" value="1"/>
</dbReference>
<keyword evidence="11 12" id="KW-0472">Membrane</keyword>
<dbReference type="Gene3D" id="3.30.450.20">
    <property type="entry name" value="PAS domain"/>
    <property type="match status" value="2"/>
</dbReference>
<keyword evidence="8" id="KW-0067">ATP-binding</keyword>
<evidence type="ECO:0000256" key="2">
    <source>
        <dbReference type="ARBA" id="ARBA00022475"/>
    </source>
</evidence>
<dbReference type="Proteomes" id="UP000317036">
    <property type="component" value="Unassembled WGS sequence"/>
</dbReference>
<evidence type="ECO:0000256" key="4">
    <source>
        <dbReference type="ARBA" id="ARBA00022679"/>
    </source>
</evidence>
<keyword evidence="4" id="KW-0808">Transferase</keyword>
<feature type="domain" description="HAMP" evidence="13">
    <location>
        <begin position="392"/>
        <end position="443"/>
    </location>
</feature>
<reference evidence="14 15" key="1">
    <citation type="submission" date="2019-07" db="EMBL/GenBank/DDBJ databases">
        <authorList>
            <person name="Kim J."/>
        </authorList>
    </citation>
    <scope>NUCLEOTIDE SEQUENCE [LARGE SCALE GENOMIC DNA]</scope>
    <source>
        <strain evidence="14 15">JC52</strain>
    </source>
</reference>
<keyword evidence="10" id="KW-0902">Two-component regulatory system</keyword>
<keyword evidence="6" id="KW-0547">Nucleotide-binding</keyword>
<dbReference type="InterPro" id="IPR003594">
    <property type="entry name" value="HATPase_dom"/>
</dbReference>
<evidence type="ECO:0000256" key="11">
    <source>
        <dbReference type="ARBA" id="ARBA00023136"/>
    </source>
</evidence>
<name>A0A559K406_9BACL</name>
<dbReference type="GO" id="GO:0000155">
    <property type="term" value="F:phosphorelay sensor kinase activity"/>
    <property type="evidence" value="ECO:0007669"/>
    <property type="project" value="InterPro"/>
</dbReference>
<dbReference type="InterPro" id="IPR050640">
    <property type="entry name" value="Bact_2-comp_sensor_kinase"/>
</dbReference>
<dbReference type="Gene3D" id="6.10.340.10">
    <property type="match status" value="1"/>
</dbReference>
<evidence type="ECO:0000256" key="6">
    <source>
        <dbReference type="ARBA" id="ARBA00022741"/>
    </source>
</evidence>
<dbReference type="PANTHER" id="PTHR34220">
    <property type="entry name" value="SENSOR HISTIDINE KINASE YPDA"/>
    <property type="match status" value="1"/>
</dbReference>
<comment type="caution">
    <text evidence="14">The sequence shown here is derived from an EMBL/GenBank/DDBJ whole genome shotgun (WGS) entry which is preliminary data.</text>
</comment>
<evidence type="ECO:0000256" key="7">
    <source>
        <dbReference type="ARBA" id="ARBA00022777"/>
    </source>
</evidence>
<dbReference type="InterPro" id="IPR010559">
    <property type="entry name" value="Sig_transdc_His_kin_internal"/>
</dbReference>
<evidence type="ECO:0000256" key="3">
    <source>
        <dbReference type="ARBA" id="ARBA00022553"/>
    </source>
</evidence>
<proteinExistence type="predicted"/>
<organism evidence="14 15">
    <name type="scientific">Paenibacillus cremeus</name>
    <dbReference type="NCBI Taxonomy" id="2163881"/>
    <lineage>
        <taxon>Bacteria</taxon>
        <taxon>Bacillati</taxon>
        <taxon>Bacillota</taxon>
        <taxon>Bacilli</taxon>
        <taxon>Bacillales</taxon>
        <taxon>Paenibacillaceae</taxon>
        <taxon>Paenibacillus</taxon>
    </lineage>
</organism>
<keyword evidence="7" id="KW-0418">Kinase</keyword>
<dbReference type="Gene3D" id="3.30.565.10">
    <property type="entry name" value="Histidine kinase-like ATPase, C-terminal domain"/>
    <property type="match status" value="1"/>
</dbReference>
<evidence type="ECO:0000256" key="9">
    <source>
        <dbReference type="ARBA" id="ARBA00022989"/>
    </source>
</evidence>
<evidence type="ECO:0000256" key="8">
    <source>
        <dbReference type="ARBA" id="ARBA00022840"/>
    </source>
</evidence>
<dbReference type="PANTHER" id="PTHR34220:SF11">
    <property type="entry name" value="SENSOR PROTEIN KINASE HPTS"/>
    <property type="match status" value="1"/>
</dbReference>
<dbReference type="GO" id="GO:0005886">
    <property type="term" value="C:plasma membrane"/>
    <property type="evidence" value="ECO:0007669"/>
    <property type="project" value="UniProtKB-SubCell"/>
</dbReference>
<evidence type="ECO:0000259" key="13">
    <source>
        <dbReference type="PROSITE" id="PS50885"/>
    </source>
</evidence>
<dbReference type="CDD" id="cd06225">
    <property type="entry name" value="HAMP"/>
    <property type="match status" value="1"/>
</dbReference>
<dbReference type="PROSITE" id="PS50885">
    <property type="entry name" value="HAMP"/>
    <property type="match status" value="1"/>
</dbReference>